<dbReference type="AlphaFoldDB" id="Q13IG2"/>
<dbReference type="PANTHER" id="PTHR30136">
    <property type="entry name" value="HELIX-TURN-HELIX TRANSCRIPTIONAL REGULATOR, ICLR FAMILY"/>
    <property type="match status" value="1"/>
</dbReference>
<dbReference type="InterPro" id="IPR050707">
    <property type="entry name" value="HTH_MetabolicPath_Reg"/>
</dbReference>
<dbReference type="Pfam" id="PF09339">
    <property type="entry name" value="HTH_IclR"/>
    <property type="match status" value="1"/>
</dbReference>
<dbReference type="KEGG" id="bxe:Bxe_C0203"/>
<dbReference type="KEGG" id="bxb:DR64_8227"/>
<sequence length="304" mass="33034">MSTPDESGRAGSGMYNLRSIFPSSSSMPSDAEEHDSDLPGTSPGPRATARIVQVLRILAEQPEGATLTQLSGLCATPKTSLLALLRALTFEQYLVHQDGKYTLGVEAFKLGAAIVAQRRFPELARPVMKRIALEAGETVLIGQLASDRPSLVYVMTEESRKAIRFIAGLGERRELYSSSGGRVLLANMSAEQREHYFKSVKFVAHTPFTVTNKREIRRMINEAEETDIAVTVDQSSIDVVGFASPIRDETGSVIAVLVMGTPSSRGIPQMDRFKALIHEGANEISAALGYRPAGRPVPPSIRHL</sequence>
<dbReference type="Gene3D" id="3.30.450.40">
    <property type="match status" value="1"/>
</dbReference>
<evidence type="ECO:0000259" key="5">
    <source>
        <dbReference type="PROSITE" id="PS51077"/>
    </source>
</evidence>
<dbReference type="SMART" id="SM00346">
    <property type="entry name" value="HTH_ICLR"/>
    <property type="match status" value="1"/>
</dbReference>
<dbReference type="InterPro" id="IPR036390">
    <property type="entry name" value="WH_DNA-bd_sf"/>
</dbReference>
<dbReference type="GO" id="GO:0045892">
    <property type="term" value="P:negative regulation of DNA-templated transcription"/>
    <property type="evidence" value="ECO:0007669"/>
    <property type="project" value="TreeGrafter"/>
</dbReference>
<dbReference type="InterPro" id="IPR029016">
    <property type="entry name" value="GAF-like_dom_sf"/>
</dbReference>
<evidence type="ECO:0000259" key="6">
    <source>
        <dbReference type="PROSITE" id="PS51078"/>
    </source>
</evidence>
<name>Q13IG2_PARXL</name>
<evidence type="ECO:0000256" key="4">
    <source>
        <dbReference type="SAM" id="MobiDB-lite"/>
    </source>
</evidence>
<feature type="compositionally biased region" description="Low complexity" evidence="4">
    <location>
        <begin position="19"/>
        <end position="29"/>
    </location>
</feature>
<feature type="domain" description="IclR-ED" evidence="6">
    <location>
        <begin position="106"/>
        <end position="290"/>
    </location>
</feature>
<evidence type="ECO:0000313" key="7">
    <source>
        <dbReference type="EMBL" id="ABE36127.1"/>
    </source>
</evidence>
<proteinExistence type="predicted"/>
<dbReference type="eggNOG" id="COG1414">
    <property type="taxonomic scope" value="Bacteria"/>
</dbReference>
<evidence type="ECO:0000313" key="8">
    <source>
        <dbReference type="Proteomes" id="UP000001817"/>
    </source>
</evidence>
<dbReference type="InterPro" id="IPR036388">
    <property type="entry name" value="WH-like_DNA-bd_sf"/>
</dbReference>
<dbReference type="PROSITE" id="PS51077">
    <property type="entry name" value="HTH_ICLR"/>
    <property type="match status" value="1"/>
</dbReference>
<dbReference type="GO" id="GO:0003677">
    <property type="term" value="F:DNA binding"/>
    <property type="evidence" value="ECO:0007669"/>
    <property type="project" value="UniProtKB-KW"/>
</dbReference>
<dbReference type="PROSITE" id="PS51078">
    <property type="entry name" value="ICLR_ED"/>
    <property type="match status" value="1"/>
</dbReference>
<dbReference type="SUPFAM" id="SSF55781">
    <property type="entry name" value="GAF domain-like"/>
    <property type="match status" value="1"/>
</dbReference>
<gene>
    <name evidence="7" type="ORF">Bxe_C0203</name>
</gene>
<keyword evidence="3" id="KW-0804">Transcription</keyword>
<dbReference type="STRING" id="266265.Bxe_C0203"/>
<dbReference type="SUPFAM" id="SSF46785">
    <property type="entry name" value="Winged helix' DNA-binding domain"/>
    <property type="match status" value="1"/>
</dbReference>
<keyword evidence="1" id="KW-0805">Transcription regulation</keyword>
<evidence type="ECO:0000256" key="3">
    <source>
        <dbReference type="ARBA" id="ARBA00023163"/>
    </source>
</evidence>
<dbReference type="InterPro" id="IPR014757">
    <property type="entry name" value="Tscrpt_reg_IclR_C"/>
</dbReference>
<feature type="region of interest" description="Disordered" evidence="4">
    <location>
        <begin position="1"/>
        <end position="45"/>
    </location>
</feature>
<keyword evidence="2" id="KW-0238">DNA-binding</keyword>
<dbReference type="Proteomes" id="UP000001817">
    <property type="component" value="Chromosome 3"/>
</dbReference>
<evidence type="ECO:0000256" key="1">
    <source>
        <dbReference type="ARBA" id="ARBA00023015"/>
    </source>
</evidence>
<dbReference type="EMBL" id="CP000272">
    <property type="protein sequence ID" value="ABE36127.1"/>
    <property type="molecule type" value="Genomic_DNA"/>
</dbReference>
<feature type="domain" description="HTH iclR-type" evidence="5">
    <location>
        <begin position="45"/>
        <end position="105"/>
    </location>
</feature>
<dbReference type="PATRIC" id="fig|266265.5.peg.7986"/>
<accession>Q13IG2</accession>
<organism evidence="7 8">
    <name type="scientific">Paraburkholderia xenovorans (strain LB400)</name>
    <dbReference type="NCBI Taxonomy" id="266265"/>
    <lineage>
        <taxon>Bacteria</taxon>
        <taxon>Pseudomonadati</taxon>
        <taxon>Pseudomonadota</taxon>
        <taxon>Betaproteobacteria</taxon>
        <taxon>Burkholderiales</taxon>
        <taxon>Burkholderiaceae</taxon>
        <taxon>Paraburkholderia</taxon>
    </lineage>
</organism>
<reference evidence="7 8" key="1">
    <citation type="journal article" date="2006" name="Proc. Natl. Acad. Sci. U.S.A.">
        <title>Burkholderia xenovorans LB400 harbors a multi-replicon, 9.73-Mbp genome shaped for versatility.</title>
        <authorList>
            <person name="Chain P.S."/>
            <person name="Denef V.J."/>
            <person name="Konstantinidis K.T."/>
            <person name="Vergez L.M."/>
            <person name="Agullo L."/>
            <person name="Reyes V.L."/>
            <person name="Hauser L."/>
            <person name="Cordova M."/>
            <person name="Gomez L."/>
            <person name="Gonzalez M."/>
            <person name="Land M."/>
            <person name="Lao V."/>
            <person name="Larimer F."/>
            <person name="LiPuma J.J."/>
            <person name="Mahenthiralingam E."/>
            <person name="Malfatti S.A."/>
            <person name="Marx C.J."/>
            <person name="Parnell J.J."/>
            <person name="Ramette A."/>
            <person name="Richardson P."/>
            <person name="Seeger M."/>
            <person name="Smith D."/>
            <person name="Spilker T."/>
            <person name="Sul W.J."/>
            <person name="Tsoi T.V."/>
            <person name="Ulrich L.E."/>
            <person name="Zhulin I.B."/>
            <person name="Tiedje J.M."/>
        </authorList>
    </citation>
    <scope>NUCLEOTIDE SEQUENCE [LARGE SCALE GENOMIC DNA]</scope>
    <source>
        <strain evidence="7 8">LB400</strain>
    </source>
</reference>
<keyword evidence="8" id="KW-1185">Reference proteome</keyword>
<dbReference type="Pfam" id="PF01614">
    <property type="entry name" value="IclR_C"/>
    <property type="match status" value="1"/>
</dbReference>
<protein>
    <submittedName>
        <fullName evidence="7">Transcriptional regulator, IclR family</fullName>
    </submittedName>
</protein>
<dbReference type="Gene3D" id="1.10.10.10">
    <property type="entry name" value="Winged helix-like DNA-binding domain superfamily/Winged helix DNA-binding domain"/>
    <property type="match status" value="1"/>
</dbReference>
<dbReference type="GO" id="GO:0003700">
    <property type="term" value="F:DNA-binding transcription factor activity"/>
    <property type="evidence" value="ECO:0007669"/>
    <property type="project" value="TreeGrafter"/>
</dbReference>
<dbReference type="InterPro" id="IPR005471">
    <property type="entry name" value="Tscrpt_reg_IclR_N"/>
</dbReference>
<evidence type="ECO:0000256" key="2">
    <source>
        <dbReference type="ARBA" id="ARBA00023125"/>
    </source>
</evidence>
<dbReference type="PANTHER" id="PTHR30136:SF24">
    <property type="entry name" value="HTH-TYPE TRANSCRIPTIONAL REPRESSOR ALLR"/>
    <property type="match status" value="1"/>
</dbReference>